<evidence type="ECO:0000256" key="9">
    <source>
        <dbReference type="ARBA" id="ARBA00022989"/>
    </source>
</evidence>
<dbReference type="PROSITE" id="PS00154">
    <property type="entry name" value="ATPASE_E1_E2"/>
    <property type="match status" value="1"/>
</dbReference>
<dbReference type="Gene3D" id="2.70.150.10">
    <property type="entry name" value="Calcium-transporting ATPase, cytoplasmic transduction domain A"/>
    <property type="match status" value="1"/>
</dbReference>
<evidence type="ECO:0000256" key="11">
    <source>
        <dbReference type="ARBA" id="ARBA00023136"/>
    </source>
</evidence>
<dbReference type="HOGENOM" id="CLU_001049_0_1_1"/>
<evidence type="ECO:0000313" key="14">
    <source>
        <dbReference type="EMBL" id="EHL02839.1"/>
    </source>
</evidence>
<keyword evidence="4" id="KW-0547">Nucleotide-binding</keyword>
<sequence length="1193" mass="129608">MAAQLVPGDLVIFTTGDRIPADIRVTKATDLTIDESNLTGENEPVRITAEAKSRQSYLRSGATSLEPPGSPSTTNIAFMGTLVRSGHGQGIVYATGGDTHFGTIAASVTDTESPRTPLQLSMDSLGSQLIGWLQGKKLLEIFTISISLAVAAIPEGLPIIVTVTLALGVHRMARHHAIVRKMPSVETLGSVNVVCSDKTGTLTMNHMTTTKLWHVDADEPIPIETGDEEAKRDAVTLRILRIGNIANNARLSRLNSHAQSQSSIAVLSSTQGRTPTHGLRSRWVGQPTDVAMLDMLDRFKEHDAREGLGHRLGETPFSSERKWMGVTVGDTSQEGGSKSNEVAYIKGAVDRILKRCDTYLTKDGREVVLDAAGKQSVLNAAEKMAEEGLRVLGFASGPVAKHAKSFTPLSTPKTANAEPVVSHNEDVYEGLTFAGLVGMSDPPRPGVTRSIRRLMRGGVKVIMITGDAETTAVAIGKKLGMAIATPREHTSRSVAVKPVLSGHEIEEMTDVELEAAIGNTSIFARTSPDHKMKIIRALQARGDIVAMTGDGVNDAPALKKADIGISMGLQGTDVAKEAADMILTDDDFSTILHAIEEGKGIFYNIQNFLTFQLSTSAAALTLVFLCTCLGFKNPLNAMQILWINIIMDGPPAQSLGVEPVDPDVMKRPPRKRNAPTLTWPLITRVLTSATIITLGTMAVYTHEMLSDGEITKRDTTMTFTYISESATLTAIRASLSALQTRDAAITSRLQTLISSQADLSRELGRLDLLRAHLGTQVIHTRDISNGMLDSAATTAAHLSSKVKALDLEKKRVEETLGVVEQVAELKACVQGVVGSMGATQDWEAAAGYIARASKVPEHIIDGRFAATIVPSVEVPDPPGVTIENAKESLCMLFLREFEKAAAEGDGARITRFFKLFPLIGREDTGLDVYGKYVCQGVAGRARGNLKEGTKGIVENHGQLVERHYGVGKMVKVIERLQVEADVQGRIVASRLQPPDGGIPSTGIHEQFPFDHDSVFVINTLKMLQTSFESKSSELMFDGIKVLLDRVIRPRLRPVMSDTFHDVDYSLTQEDLDDLARENDSEDDPDALADQVTRRFEHAWDALMKPIQRIMTPKPFALLLEETAKYLARVLEKRILSPQYSISSSKHRVRLDNAFIVYPVVTLDLSSPWGGLRCIRDLFGVDFVGRHCLIFGKI</sequence>
<evidence type="ECO:0000256" key="3">
    <source>
        <dbReference type="ARBA" id="ARBA00022692"/>
    </source>
</evidence>
<proteinExistence type="inferred from homology"/>
<dbReference type="Gene3D" id="3.40.1110.10">
    <property type="entry name" value="Calcium-transporting ATPase, cytoplasmic domain N"/>
    <property type="match status" value="1"/>
</dbReference>
<dbReference type="EC" id="7.2.2.10" evidence="2"/>
<evidence type="ECO:0000256" key="7">
    <source>
        <dbReference type="ARBA" id="ARBA00022842"/>
    </source>
</evidence>
<dbReference type="OrthoDB" id="3352408at2759"/>
<dbReference type="Proteomes" id="UP000005446">
    <property type="component" value="Unassembled WGS sequence"/>
</dbReference>
<evidence type="ECO:0000256" key="12">
    <source>
        <dbReference type="ARBA" id="ARBA00038148"/>
    </source>
</evidence>
<feature type="domain" description="COG4 transport protein middle alpha-helical bundle" evidence="13">
    <location>
        <begin position="882"/>
        <end position="1149"/>
    </location>
</feature>
<dbReference type="GO" id="GO:0000139">
    <property type="term" value="C:Golgi membrane"/>
    <property type="evidence" value="ECO:0007669"/>
    <property type="project" value="UniProtKB-SubCell"/>
</dbReference>
<name>H0EF63_GLAL7</name>
<keyword evidence="6" id="KW-0067">ATP-binding</keyword>
<dbReference type="NCBIfam" id="TIGR01494">
    <property type="entry name" value="ATPase_P-type"/>
    <property type="match status" value="2"/>
</dbReference>
<dbReference type="FunCoup" id="H0EF63">
    <property type="interactions" value="227"/>
</dbReference>
<dbReference type="GO" id="GO:0005388">
    <property type="term" value="F:P-type calcium transporter activity"/>
    <property type="evidence" value="ECO:0007669"/>
    <property type="project" value="UniProtKB-EC"/>
</dbReference>
<evidence type="ECO:0000259" key="13">
    <source>
        <dbReference type="SMART" id="SM00762"/>
    </source>
</evidence>
<dbReference type="SFLD" id="SFLDS00003">
    <property type="entry name" value="Haloacid_Dehalogenase"/>
    <property type="match status" value="1"/>
</dbReference>
<dbReference type="InParanoid" id="H0EF63"/>
<dbReference type="InterPro" id="IPR006068">
    <property type="entry name" value="ATPase_P-typ_cation-transptr_C"/>
</dbReference>
<dbReference type="InterPro" id="IPR044492">
    <property type="entry name" value="P_typ_ATPase_HD_dom"/>
</dbReference>
<evidence type="ECO:0000256" key="6">
    <source>
        <dbReference type="ARBA" id="ARBA00022840"/>
    </source>
</evidence>
<keyword evidence="10" id="KW-0333">Golgi apparatus</keyword>
<accession>H0EF63</accession>
<dbReference type="Gene3D" id="1.20.1110.10">
    <property type="entry name" value="Calcium-transporting ATPase, transmembrane domain"/>
    <property type="match status" value="1"/>
</dbReference>
<evidence type="ECO:0000256" key="4">
    <source>
        <dbReference type="ARBA" id="ARBA00022741"/>
    </source>
</evidence>
<dbReference type="EMBL" id="AGUE01000018">
    <property type="protein sequence ID" value="EHL02839.1"/>
    <property type="molecule type" value="Genomic_DNA"/>
</dbReference>
<evidence type="ECO:0000256" key="10">
    <source>
        <dbReference type="ARBA" id="ARBA00023034"/>
    </source>
</evidence>
<dbReference type="AlphaFoldDB" id="H0EF63"/>
<evidence type="ECO:0000256" key="1">
    <source>
        <dbReference type="ARBA" id="ARBA00004653"/>
    </source>
</evidence>
<evidence type="ECO:0000256" key="2">
    <source>
        <dbReference type="ARBA" id="ARBA00012790"/>
    </source>
</evidence>
<keyword evidence="11" id="KW-0472">Membrane</keyword>
<dbReference type="FunFam" id="3.40.1110.10:FF:000040">
    <property type="entry name" value="Calcium-transporting ATPase 1"/>
    <property type="match status" value="1"/>
</dbReference>
<dbReference type="Gene3D" id="1.20.58.1970">
    <property type="match status" value="1"/>
</dbReference>
<keyword evidence="9" id="KW-1133">Transmembrane helix</keyword>
<evidence type="ECO:0000313" key="15">
    <source>
        <dbReference type="Proteomes" id="UP000005446"/>
    </source>
</evidence>
<comment type="caution">
    <text evidence="14">The sequence shown here is derived from an EMBL/GenBank/DDBJ whole genome shotgun (WGS) entry which is preliminary data.</text>
</comment>
<dbReference type="InterPro" id="IPR013167">
    <property type="entry name" value="COG4_M"/>
</dbReference>
<evidence type="ECO:0000256" key="8">
    <source>
        <dbReference type="ARBA" id="ARBA00022967"/>
    </source>
</evidence>
<reference evidence="14 15" key="1">
    <citation type="journal article" date="2012" name="Eukaryot. Cell">
        <title>Genome sequence of the fungus Glarea lozoyensis: the first genome sequence of a species from the Helotiaceae family.</title>
        <authorList>
            <person name="Youssar L."/>
            <person name="Gruening B.A."/>
            <person name="Erxleben A."/>
            <person name="Guenther S."/>
            <person name="Huettel W."/>
        </authorList>
    </citation>
    <scope>NUCLEOTIDE SEQUENCE [LARGE SCALE GENOMIC DNA]</scope>
    <source>
        <strain evidence="15">ATCC 74030 / MF5533</strain>
    </source>
</reference>
<comment type="subcellular location">
    <subcellularLocation>
        <location evidence="1">Golgi apparatus membrane</location>
        <topology evidence="1">Multi-pass membrane protein</topology>
    </subcellularLocation>
</comment>
<dbReference type="SUPFAM" id="SSF81660">
    <property type="entry name" value="Metal cation-transporting ATPase, ATP-binding domain N"/>
    <property type="match status" value="1"/>
</dbReference>
<dbReference type="GO" id="GO:0005524">
    <property type="term" value="F:ATP binding"/>
    <property type="evidence" value="ECO:0007669"/>
    <property type="project" value="UniProtKB-KW"/>
</dbReference>
<dbReference type="SUPFAM" id="SSF81665">
    <property type="entry name" value="Calcium ATPase, transmembrane domain M"/>
    <property type="match status" value="1"/>
</dbReference>
<dbReference type="InterPro" id="IPR059000">
    <property type="entry name" value="ATPase_P-type_domA"/>
</dbReference>
<dbReference type="Pfam" id="PF00689">
    <property type="entry name" value="Cation_ATPase_C"/>
    <property type="match status" value="1"/>
</dbReference>
<dbReference type="FunFam" id="3.40.50.1000:FF:000028">
    <property type="entry name" value="Calcium-transporting P-type ATPase, putative"/>
    <property type="match status" value="1"/>
</dbReference>
<dbReference type="PRINTS" id="PR00119">
    <property type="entry name" value="CATATPASE"/>
</dbReference>
<dbReference type="SMART" id="SM00762">
    <property type="entry name" value="Cog4"/>
    <property type="match status" value="1"/>
</dbReference>
<dbReference type="InterPro" id="IPR023298">
    <property type="entry name" value="ATPase_P-typ_TM_dom_sf"/>
</dbReference>
<dbReference type="InterPro" id="IPR023299">
    <property type="entry name" value="ATPase_P-typ_cyto_dom_N"/>
</dbReference>
<dbReference type="InterPro" id="IPR048684">
    <property type="entry name" value="COG4_C"/>
</dbReference>
<keyword evidence="8" id="KW-1278">Translocase</keyword>
<dbReference type="Gene3D" id="3.40.50.1000">
    <property type="entry name" value="HAD superfamily/HAD-like"/>
    <property type="match status" value="1"/>
</dbReference>
<keyword evidence="5" id="KW-0106">Calcium</keyword>
<protein>
    <recommendedName>
        <fullName evidence="2">P-type Ca(2+) transporter</fullName>
        <ecNumber evidence="2">7.2.2.10</ecNumber>
    </recommendedName>
</protein>
<dbReference type="Pfam" id="PF20663">
    <property type="entry name" value="COG4_N"/>
    <property type="match status" value="1"/>
</dbReference>
<dbReference type="Pfam" id="PF13246">
    <property type="entry name" value="Cation_ATPase"/>
    <property type="match status" value="1"/>
</dbReference>
<dbReference type="SFLD" id="SFLDG00002">
    <property type="entry name" value="C1.7:_P-type_atpase_like"/>
    <property type="match status" value="1"/>
</dbReference>
<dbReference type="Pfam" id="PF00122">
    <property type="entry name" value="E1-E2_ATPase"/>
    <property type="match status" value="1"/>
</dbReference>
<dbReference type="InterPro" id="IPR048680">
    <property type="entry name" value="COG4_N"/>
</dbReference>
<organism evidence="14 15">
    <name type="scientific">Glarea lozoyensis (strain ATCC 74030 / MF5533)</name>
    <dbReference type="NCBI Taxonomy" id="1104152"/>
    <lineage>
        <taxon>Eukaryota</taxon>
        <taxon>Fungi</taxon>
        <taxon>Dikarya</taxon>
        <taxon>Ascomycota</taxon>
        <taxon>Pezizomycotina</taxon>
        <taxon>Leotiomycetes</taxon>
        <taxon>Helotiales</taxon>
        <taxon>Helotiaceae</taxon>
        <taxon>Glarea</taxon>
    </lineage>
</organism>
<dbReference type="GO" id="GO:0016887">
    <property type="term" value="F:ATP hydrolysis activity"/>
    <property type="evidence" value="ECO:0007669"/>
    <property type="project" value="InterPro"/>
</dbReference>
<dbReference type="InterPro" id="IPR023214">
    <property type="entry name" value="HAD_sf"/>
</dbReference>
<dbReference type="PANTHER" id="PTHR42861">
    <property type="entry name" value="CALCIUM-TRANSPORTING ATPASE"/>
    <property type="match status" value="1"/>
</dbReference>
<dbReference type="InterPro" id="IPR008250">
    <property type="entry name" value="ATPase_P-typ_transduc_dom_A_sf"/>
</dbReference>
<keyword evidence="15" id="KW-1185">Reference proteome</keyword>
<gene>
    <name evidence="14" type="ORF">M7I_1101</name>
</gene>
<dbReference type="SFLD" id="SFLDF00027">
    <property type="entry name" value="p-type_atpase"/>
    <property type="match status" value="1"/>
</dbReference>
<comment type="similarity">
    <text evidence="12">Belongs to the cation transport ATPase (P-type) (TC 3.A.3) family.</text>
</comment>
<keyword evidence="3" id="KW-0812">Transmembrane</keyword>
<keyword evidence="7" id="KW-0460">Magnesium</keyword>
<dbReference type="SUPFAM" id="SSF56784">
    <property type="entry name" value="HAD-like"/>
    <property type="match status" value="1"/>
</dbReference>
<dbReference type="InterPro" id="IPR001757">
    <property type="entry name" value="P_typ_ATPase"/>
</dbReference>
<dbReference type="InterPro" id="IPR018303">
    <property type="entry name" value="ATPase_P-typ_P_site"/>
</dbReference>
<evidence type="ECO:0000256" key="5">
    <source>
        <dbReference type="ARBA" id="ARBA00022837"/>
    </source>
</evidence>
<dbReference type="SUPFAM" id="SSF81653">
    <property type="entry name" value="Calcium ATPase, transduction domain A"/>
    <property type="match status" value="1"/>
</dbReference>
<dbReference type="InterPro" id="IPR036412">
    <property type="entry name" value="HAD-like_sf"/>
</dbReference>
<dbReference type="Pfam" id="PF20662">
    <property type="entry name" value="COG4_C"/>
    <property type="match status" value="1"/>
</dbReference>